<keyword evidence="2" id="KW-1185">Reference proteome</keyword>
<dbReference type="AlphaFoldDB" id="A0A562PHQ1"/>
<organism evidence="1 2">
    <name type="scientific">Pseudomonas duriflava</name>
    <dbReference type="NCBI Taxonomy" id="459528"/>
    <lineage>
        <taxon>Bacteria</taxon>
        <taxon>Pseudomonadati</taxon>
        <taxon>Pseudomonadota</taxon>
        <taxon>Gammaproteobacteria</taxon>
        <taxon>Pseudomonadales</taxon>
        <taxon>Pseudomonadaceae</taxon>
        <taxon>Pseudomonas</taxon>
    </lineage>
</organism>
<dbReference type="Gene3D" id="3.40.50.720">
    <property type="entry name" value="NAD(P)-binding Rossmann-like Domain"/>
    <property type="match status" value="1"/>
</dbReference>
<dbReference type="SUPFAM" id="SSF51735">
    <property type="entry name" value="NAD(P)-binding Rossmann-fold domains"/>
    <property type="match status" value="1"/>
</dbReference>
<dbReference type="EMBL" id="VLKY01000063">
    <property type="protein sequence ID" value="TWI43908.1"/>
    <property type="molecule type" value="Genomic_DNA"/>
</dbReference>
<proteinExistence type="predicted"/>
<evidence type="ECO:0000313" key="2">
    <source>
        <dbReference type="Proteomes" id="UP000316905"/>
    </source>
</evidence>
<sequence length="244" mass="26098">MNAIDFKGNKVERLNGKSSFCINSGDGLGFIIAINLARLGAEVTIHDNSPAVVLAAVERLQLAVPGSAVKGVAGDPSTDQGLQSLLDRVGSTDILICDTLGAGAVSFTEAPSEPQSKHLISIHDNVDRLFEGVVRRMPQRDWGRAFWLSTANAPDHLAGGSVNPLLASTDSISAARAGMSIYSILVPSPILSPVSDVMKSEVLRTQNTFDLIVEQFEKDRRPIEIREAAKAILTIIQRINSVCI</sequence>
<reference evidence="1 2" key="1">
    <citation type="journal article" date="2015" name="Stand. Genomic Sci.">
        <title>Genomic Encyclopedia of Bacterial and Archaeal Type Strains, Phase III: the genomes of soil and plant-associated and newly described type strains.</title>
        <authorList>
            <person name="Whitman W.B."/>
            <person name="Woyke T."/>
            <person name="Klenk H.P."/>
            <person name="Zhou Y."/>
            <person name="Lilburn T.G."/>
            <person name="Beck B.J."/>
            <person name="De Vos P."/>
            <person name="Vandamme P."/>
            <person name="Eisen J.A."/>
            <person name="Garrity G."/>
            <person name="Hugenholtz P."/>
            <person name="Kyrpides N.C."/>
        </authorList>
    </citation>
    <scope>NUCLEOTIDE SEQUENCE [LARGE SCALE GENOMIC DNA]</scope>
    <source>
        <strain evidence="1 2">CGMCC 1.6858</strain>
    </source>
</reference>
<dbReference type="InterPro" id="IPR036291">
    <property type="entry name" value="NAD(P)-bd_dom_sf"/>
</dbReference>
<dbReference type="Proteomes" id="UP000316905">
    <property type="component" value="Unassembled WGS sequence"/>
</dbReference>
<evidence type="ECO:0000313" key="1">
    <source>
        <dbReference type="EMBL" id="TWI43908.1"/>
    </source>
</evidence>
<comment type="caution">
    <text evidence="1">The sequence shown here is derived from an EMBL/GenBank/DDBJ whole genome shotgun (WGS) entry which is preliminary data.</text>
</comment>
<protein>
    <submittedName>
        <fullName evidence="1">NAD(P)-dependent dehydrogenase (Short-subunit alcohol dehydrogenase family)</fullName>
    </submittedName>
</protein>
<accession>A0A562PHQ1</accession>
<name>A0A562PHQ1_9PSED</name>
<gene>
    <name evidence="1" type="ORF">IQ22_04760</name>
</gene>